<dbReference type="EC" id="2.1.1.360" evidence="2 11"/>
<name>E4ZZ90_LEPMJ</name>
<comment type="miscellaneous">
    <text evidence="11">In contrast to other lysine histone methyltransferases, it does not contain a SET domain, suggesting the existence of another mechanism for methylation of lysine residues of histones.</text>
</comment>
<proteinExistence type="inferred from homology"/>
<dbReference type="Pfam" id="PF08123">
    <property type="entry name" value="DOT1"/>
    <property type="match status" value="1"/>
</dbReference>
<dbReference type="GeneID" id="13290179"/>
<dbReference type="Proteomes" id="UP000002668">
    <property type="component" value="Genome"/>
</dbReference>
<dbReference type="GO" id="GO:0140956">
    <property type="term" value="F:histone H3K79 trimethyltransferase activity"/>
    <property type="evidence" value="ECO:0007669"/>
    <property type="project" value="UniProtKB-EC"/>
</dbReference>
<evidence type="ECO:0000256" key="5">
    <source>
        <dbReference type="ARBA" id="ARBA00022679"/>
    </source>
</evidence>
<evidence type="ECO:0000313" key="15">
    <source>
        <dbReference type="Proteomes" id="UP000002668"/>
    </source>
</evidence>
<keyword evidence="5 11" id="KW-0808">Transferase</keyword>
<dbReference type="PROSITE" id="PS51569">
    <property type="entry name" value="DOT1"/>
    <property type="match status" value="1"/>
</dbReference>
<dbReference type="Gene3D" id="3.40.50.150">
    <property type="entry name" value="Vaccinia Virus protein VP39"/>
    <property type="match status" value="1"/>
</dbReference>
<dbReference type="VEuPathDB" id="FungiDB:LEMA_P109500.1"/>
<protein>
    <recommendedName>
        <fullName evidence="3 11">Histone-lysine N-methyltransferase, H3 lysine-79 specific</fullName>
        <ecNumber evidence="2 11">2.1.1.360</ecNumber>
    </recommendedName>
    <alternativeName>
        <fullName evidence="9 11">Histone H3-K79 methyltransferase</fullName>
    </alternativeName>
</protein>
<comment type="function">
    <text evidence="11">Histone methyltransferase that specifically trimethylates histone H3 to form H3K79me3. This methylation is required for telomere silencing and for the pachytene checkpoint during the meiotic cell cycle by allowing the recruitment of RAD9 to double strand breaks. Nucleosomes are preferred as substrate compared to free histone.</text>
</comment>
<dbReference type="AlphaFoldDB" id="E4ZZ90"/>
<feature type="region of interest" description="Disordered" evidence="12">
    <location>
        <begin position="1"/>
        <end position="186"/>
    </location>
</feature>
<keyword evidence="6 11" id="KW-0949">S-adenosyl-L-methionine</keyword>
<accession>E4ZZ90</accession>
<dbReference type="FunCoup" id="E4ZZ90">
    <property type="interactions" value="24"/>
</dbReference>
<feature type="compositionally biased region" description="Polar residues" evidence="12">
    <location>
        <begin position="19"/>
        <end position="34"/>
    </location>
</feature>
<dbReference type="InParanoid" id="E4ZZ90"/>
<dbReference type="InterPro" id="IPR030445">
    <property type="entry name" value="H3-K79_meTrfase"/>
</dbReference>
<feature type="compositionally biased region" description="Basic residues" evidence="12">
    <location>
        <begin position="1"/>
        <end position="10"/>
    </location>
</feature>
<evidence type="ECO:0000256" key="1">
    <source>
        <dbReference type="ARBA" id="ARBA00004123"/>
    </source>
</evidence>
<dbReference type="PANTHER" id="PTHR21451">
    <property type="entry name" value="HISTONE H3 METHYLTRANSFERASE"/>
    <property type="match status" value="1"/>
</dbReference>
<gene>
    <name evidence="14" type="ORF">LEMA_P109500.1</name>
</gene>
<comment type="subcellular location">
    <subcellularLocation>
        <location evidence="1 11">Nucleus</location>
    </subcellularLocation>
</comment>
<keyword evidence="7 11" id="KW-0156">Chromatin regulator</keyword>
<organism evidence="15">
    <name type="scientific">Leptosphaeria maculans (strain JN3 / isolate v23.1.3 / race Av1-4-5-6-7-8)</name>
    <name type="common">Blackleg fungus</name>
    <name type="synonym">Phoma lingam</name>
    <dbReference type="NCBI Taxonomy" id="985895"/>
    <lineage>
        <taxon>Eukaryota</taxon>
        <taxon>Fungi</taxon>
        <taxon>Dikarya</taxon>
        <taxon>Ascomycota</taxon>
        <taxon>Pezizomycotina</taxon>
        <taxon>Dothideomycetes</taxon>
        <taxon>Pleosporomycetidae</taxon>
        <taxon>Pleosporales</taxon>
        <taxon>Pleosporineae</taxon>
        <taxon>Leptosphaeriaceae</taxon>
        <taxon>Plenodomus</taxon>
        <taxon>Plenodomus lingam/Leptosphaeria maculans species complex</taxon>
    </lineage>
</organism>
<comment type="activity regulation">
    <text evidence="11">Ubiquitination of histone H2B to form H2BK123ub1 is required for efficient DOT1 methyltransferase activity on histone H3.</text>
</comment>
<keyword evidence="8 11" id="KW-0539">Nucleus</keyword>
<dbReference type="STRING" id="985895.E4ZZ90"/>
<evidence type="ECO:0000313" key="14">
    <source>
        <dbReference type="EMBL" id="CBX96685.1"/>
    </source>
</evidence>
<dbReference type="Gene3D" id="1.10.260.170">
    <property type="match status" value="1"/>
</dbReference>
<evidence type="ECO:0000256" key="8">
    <source>
        <dbReference type="ARBA" id="ARBA00023242"/>
    </source>
</evidence>
<dbReference type="GO" id="GO:0000077">
    <property type="term" value="P:DNA damage checkpoint signaling"/>
    <property type="evidence" value="ECO:0007669"/>
    <property type="project" value="TreeGrafter"/>
</dbReference>
<dbReference type="PANTHER" id="PTHR21451:SF0">
    <property type="entry name" value="HISTONE-LYSINE N-METHYLTRANSFERASE, H3 LYSINE-79 SPECIFIC"/>
    <property type="match status" value="1"/>
</dbReference>
<reference evidence="15" key="1">
    <citation type="journal article" date="2011" name="Nat. Commun.">
        <title>Effector diversification within compartments of the Leptosphaeria maculans genome affected by Repeat-Induced Point mutations.</title>
        <authorList>
            <person name="Rouxel T."/>
            <person name="Grandaubert J."/>
            <person name="Hane J.K."/>
            <person name="Hoede C."/>
            <person name="van de Wouw A.P."/>
            <person name="Couloux A."/>
            <person name="Dominguez V."/>
            <person name="Anthouard V."/>
            <person name="Bally P."/>
            <person name="Bourras S."/>
            <person name="Cozijnsen A.J."/>
            <person name="Ciuffetti L.M."/>
            <person name="Degrave A."/>
            <person name="Dilmaghani A."/>
            <person name="Duret L."/>
            <person name="Fudal I."/>
            <person name="Goodwin S.B."/>
            <person name="Gout L."/>
            <person name="Glaser N."/>
            <person name="Linglin J."/>
            <person name="Kema G.H.J."/>
            <person name="Lapalu N."/>
            <person name="Lawrence C.B."/>
            <person name="May K."/>
            <person name="Meyer M."/>
            <person name="Ollivier B."/>
            <person name="Poulain J."/>
            <person name="Schoch C.L."/>
            <person name="Simon A."/>
            <person name="Spatafora J.W."/>
            <person name="Stachowiak A."/>
            <person name="Turgeon B.G."/>
            <person name="Tyler B.M."/>
            <person name="Vincent D."/>
            <person name="Weissenbach J."/>
            <person name="Amselem J."/>
            <person name="Quesneville H."/>
            <person name="Oliver R.P."/>
            <person name="Wincker P."/>
            <person name="Balesdent M.-H."/>
            <person name="Howlett B.J."/>
        </authorList>
    </citation>
    <scope>NUCLEOTIDE SEQUENCE [LARGE SCALE GENOMIC DNA]</scope>
    <source>
        <strain evidence="15">JN3 / isolate v23.1.3 / race Av1-4-5-6-7-8</strain>
    </source>
</reference>
<comment type="similarity">
    <text evidence="11">Belongs to the class I-like SAM-binding methyltransferase superfamily. DOT1 family.</text>
</comment>
<evidence type="ECO:0000256" key="2">
    <source>
        <dbReference type="ARBA" id="ARBA00012190"/>
    </source>
</evidence>
<dbReference type="InterPro" id="IPR025789">
    <property type="entry name" value="DOT1_dom"/>
</dbReference>
<sequence length="550" mass="59885">MFIGKPKIKQKTVLVQRPATVTANSSPAPRTSSAVRPGAGARSNSAPRAPTNRYQSSTSSHLRGKEQPRKASVAENRKRKGTDTPQWASSDESSEGEDEDRLGSGIKRLKMGRVGSSSTEPMNLNRTLEPDLRRRIRIREEEDASAKTVENGAHGNKNGAMNGTSNNTSAPRTDGKKAIDLNGVYGDKKPVPKKGTYGRLIHGLDMSSGDFAKDYKPAFPGSPSPTILELQYPSPSRPERFEAVDPLDSSEGYSPLNDIYFSIEEIITHYLPPDLAATLSSDAEGTVRLLKRAVSKNSPEDFQTELSKFNALIRDHLSNGTIPRIIDEMHAIPLSLVKRITAQSYNRIVSPHAHRLRKVKGKETTYGELLTPFVHKIFAQTALNSSHTFVDLGSGVGNVVLQAALQTGAESWGIEKMDLAASLATQQAAELKARSRLWNIHLGPLHLLHADFLDSPAIDAVLRRADVVLVNNKVFGESLNNSLLQKFLDLKIGCRVVSLESFGGGGAAKKGVRNEQSIAGLFEEDRFESGSASVSWAGESVEYFIAVKVR</sequence>
<feature type="compositionally biased region" description="Polar residues" evidence="12">
    <location>
        <begin position="115"/>
        <end position="126"/>
    </location>
</feature>
<evidence type="ECO:0000256" key="7">
    <source>
        <dbReference type="ARBA" id="ARBA00022853"/>
    </source>
</evidence>
<keyword evidence="4 11" id="KW-0489">Methyltransferase</keyword>
<dbReference type="InterPro" id="IPR029063">
    <property type="entry name" value="SAM-dependent_MTases_sf"/>
</dbReference>
<dbReference type="GO" id="GO:0032259">
    <property type="term" value="P:methylation"/>
    <property type="evidence" value="ECO:0007669"/>
    <property type="project" value="UniProtKB-KW"/>
</dbReference>
<evidence type="ECO:0000256" key="11">
    <source>
        <dbReference type="RuleBase" id="RU271113"/>
    </source>
</evidence>
<comment type="catalytic activity">
    <reaction evidence="10 11">
        <text>L-lysyl(79)-[histone H3] + 3 S-adenosyl-L-methionine = N(6),N(6),N(6)-trimethyl-L-lysyl(79)-[histone H3] + 3 S-adenosyl-L-homocysteine + 3 H(+)</text>
        <dbReference type="Rhea" id="RHEA:60328"/>
        <dbReference type="Rhea" id="RHEA-COMP:15549"/>
        <dbReference type="Rhea" id="RHEA-COMP:15552"/>
        <dbReference type="ChEBI" id="CHEBI:15378"/>
        <dbReference type="ChEBI" id="CHEBI:29969"/>
        <dbReference type="ChEBI" id="CHEBI:57856"/>
        <dbReference type="ChEBI" id="CHEBI:59789"/>
        <dbReference type="ChEBI" id="CHEBI:61961"/>
        <dbReference type="EC" id="2.1.1.360"/>
    </reaction>
</comment>
<dbReference type="SUPFAM" id="SSF53335">
    <property type="entry name" value="S-adenosyl-L-methionine-dependent methyltransferases"/>
    <property type="match status" value="1"/>
</dbReference>
<evidence type="ECO:0000256" key="3">
    <source>
        <dbReference type="ARBA" id="ARBA00020987"/>
    </source>
</evidence>
<feature type="compositionally biased region" description="Polar residues" evidence="12">
    <location>
        <begin position="159"/>
        <end position="171"/>
    </location>
</feature>
<feature type="domain" description="DOT1" evidence="13">
    <location>
        <begin position="228"/>
        <end position="550"/>
    </location>
</feature>
<keyword evidence="15" id="KW-1185">Reference proteome</keyword>
<feature type="compositionally biased region" description="Polar residues" evidence="12">
    <location>
        <begin position="42"/>
        <end position="61"/>
    </location>
</feature>
<evidence type="ECO:0000256" key="12">
    <source>
        <dbReference type="SAM" id="MobiDB-lite"/>
    </source>
</evidence>
<dbReference type="RefSeq" id="XP_003840164.1">
    <property type="nucleotide sequence ID" value="XM_003840116.1"/>
</dbReference>
<dbReference type="EMBL" id="FP929129">
    <property type="protein sequence ID" value="CBX96685.1"/>
    <property type="molecule type" value="Genomic_DNA"/>
</dbReference>
<evidence type="ECO:0000256" key="9">
    <source>
        <dbReference type="ARBA" id="ARBA00029821"/>
    </source>
</evidence>
<evidence type="ECO:0000256" key="10">
    <source>
        <dbReference type="ARBA" id="ARBA00047770"/>
    </source>
</evidence>
<dbReference type="OrthoDB" id="443402at2759"/>
<evidence type="ECO:0000256" key="4">
    <source>
        <dbReference type="ARBA" id="ARBA00022603"/>
    </source>
</evidence>
<dbReference type="OMA" id="VQQKNYW"/>
<evidence type="ECO:0000256" key="6">
    <source>
        <dbReference type="ARBA" id="ARBA00022691"/>
    </source>
</evidence>
<evidence type="ECO:0000259" key="13">
    <source>
        <dbReference type="PROSITE" id="PS51569"/>
    </source>
</evidence>
<dbReference type="eggNOG" id="KOG3924">
    <property type="taxonomic scope" value="Eukaryota"/>
</dbReference>
<dbReference type="HOGENOM" id="CLU_027287_2_0_1"/>
<dbReference type="GO" id="GO:0006281">
    <property type="term" value="P:DNA repair"/>
    <property type="evidence" value="ECO:0007669"/>
    <property type="project" value="TreeGrafter"/>
</dbReference>
<dbReference type="CDD" id="cd02440">
    <property type="entry name" value="AdoMet_MTases"/>
    <property type="match status" value="1"/>
</dbReference>
<dbReference type="GO" id="GO:0005634">
    <property type="term" value="C:nucleus"/>
    <property type="evidence" value="ECO:0007669"/>
    <property type="project" value="UniProtKB-SubCell"/>
</dbReference>